<dbReference type="GeneID" id="25560809"/>
<keyword evidence="2" id="KW-1185">Reference proteome</keyword>
<dbReference type="STRING" id="461836.A0A0L0DIK7"/>
<organism evidence="1 2">
    <name type="scientific">Thecamonas trahens ATCC 50062</name>
    <dbReference type="NCBI Taxonomy" id="461836"/>
    <lineage>
        <taxon>Eukaryota</taxon>
        <taxon>Apusozoa</taxon>
        <taxon>Apusomonadida</taxon>
        <taxon>Apusomonadidae</taxon>
        <taxon>Thecamonas</taxon>
    </lineage>
</organism>
<dbReference type="InterPro" id="IPR011051">
    <property type="entry name" value="RmlC_Cupin_sf"/>
</dbReference>
<evidence type="ECO:0000313" key="2">
    <source>
        <dbReference type="Proteomes" id="UP000054408"/>
    </source>
</evidence>
<protein>
    <recommendedName>
        <fullName evidence="3">Cupin</fullName>
    </recommendedName>
</protein>
<dbReference type="InterPro" id="IPR014710">
    <property type="entry name" value="RmlC-like_jellyroll"/>
</dbReference>
<dbReference type="EMBL" id="GL349436">
    <property type="protein sequence ID" value="KNC52209.1"/>
    <property type="molecule type" value="Genomic_DNA"/>
</dbReference>
<evidence type="ECO:0000313" key="1">
    <source>
        <dbReference type="EMBL" id="KNC52209.1"/>
    </source>
</evidence>
<dbReference type="OrthoDB" id="2589563at2759"/>
<dbReference type="Gene3D" id="2.60.120.10">
    <property type="entry name" value="Jelly Rolls"/>
    <property type="match status" value="2"/>
</dbReference>
<reference evidence="1 2" key="1">
    <citation type="submission" date="2010-05" db="EMBL/GenBank/DDBJ databases">
        <title>The Genome Sequence of Thecamonas trahens ATCC 50062.</title>
        <authorList>
            <consortium name="The Broad Institute Genome Sequencing Platform"/>
            <person name="Russ C."/>
            <person name="Cuomo C."/>
            <person name="Shea T."/>
            <person name="Young S.K."/>
            <person name="Zeng Q."/>
            <person name="Koehrsen M."/>
            <person name="Haas B."/>
            <person name="Borodovsky M."/>
            <person name="Guigo R."/>
            <person name="Alvarado L."/>
            <person name="Berlin A."/>
            <person name="Bochicchio J."/>
            <person name="Borenstein D."/>
            <person name="Chapman S."/>
            <person name="Chen Z."/>
            <person name="Freedman E."/>
            <person name="Gellesch M."/>
            <person name="Goldberg J."/>
            <person name="Griggs A."/>
            <person name="Gujja S."/>
            <person name="Heilman E."/>
            <person name="Heiman D."/>
            <person name="Hepburn T."/>
            <person name="Howarth C."/>
            <person name="Jen D."/>
            <person name="Larson L."/>
            <person name="Mehta T."/>
            <person name="Park D."/>
            <person name="Pearson M."/>
            <person name="Roberts A."/>
            <person name="Saif S."/>
            <person name="Shenoy N."/>
            <person name="Sisk P."/>
            <person name="Stolte C."/>
            <person name="Sykes S."/>
            <person name="Thomson T."/>
            <person name="Walk T."/>
            <person name="White J."/>
            <person name="Yandava C."/>
            <person name="Burger G."/>
            <person name="Gray M.W."/>
            <person name="Holland P.W.H."/>
            <person name="King N."/>
            <person name="Lang F.B.F."/>
            <person name="Roger A.J."/>
            <person name="Ruiz-Trillo I."/>
            <person name="Lander E."/>
            <person name="Nusbaum C."/>
        </authorList>
    </citation>
    <scope>NUCLEOTIDE SEQUENCE [LARGE SCALE GENOMIC DNA]</scope>
    <source>
        <strain evidence="1 2">ATCC 50062</strain>
    </source>
</reference>
<dbReference type="eggNOG" id="ENOG502SEJ1">
    <property type="taxonomic scope" value="Eukaryota"/>
</dbReference>
<proteinExistence type="predicted"/>
<dbReference type="SUPFAM" id="SSF51182">
    <property type="entry name" value="RmlC-like cupins"/>
    <property type="match status" value="1"/>
</dbReference>
<accession>A0A0L0DIK7</accession>
<name>A0A0L0DIK7_THETB</name>
<dbReference type="AlphaFoldDB" id="A0A0L0DIK7"/>
<gene>
    <name evidence="1" type="ORF">AMSG_01037</name>
</gene>
<dbReference type="RefSeq" id="XP_013762212.1">
    <property type="nucleotide sequence ID" value="XM_013906758.1"/>
</dbReference>
<dbReference type="Proteomes" id="UP000054408">
    <property type="component" value="Unassembled WGS sequence"/>
</dbReference>
<evidence type="ECO:0008006" key="3">
    <source>
        <dbReference type="Google" id="ProtNLM"/>
    </source>
</evidence>
<sequence length="348" mass="36638">MAFFTETLGMVLVRVYPADDPATAVVAGHGVTVRLQRGADGMAGTMVLRVADPDAVADGERAILAPNGCRIRLEHAAPPLVVPPVLPELVVTRAGATDAWGVGRAGMAYRDLIPSRLGGAVIASHIRIPGGGEVPDSVHFHDVSFQLIYCYRGWVEVVYEDQGPPFRLTAGACVIQPPLIRHRVLRASSDLEVIELGVPAEHMTTIDHDLTLPTSAHLPKRRFSGQAFVHFTPSQAVWAPARIPGLAACDTGVAAATLGKASVSIVAHPAVGDRVTSTPRLHHSADILFTFVLDGSLTLSTPSRTDSLAAGDAFLVPAGMPSSLCDLSDDLQLLEVALPGVFDSEAVV</sequence>
<dbReference type="CDD" id="cd06980">
    <property type="entry name" value="cupin_bxe_c0505"/>
    <property type="match status" value="1"/>
</dbReference>